<accession>A0A814DYE1</accession>
<feature type="region of interest" description="Disordered" evidence="1">
    <location>
        <begin position="1"/>
        <end position="42"/>
    </location>
</feature>
<evidence type="ECO:0000256" key="1">
    <source>
        <dbReference type="SAM" id="MobiDB-lite"/>
    </source>
</evidence>
<organism evidence="2 3">
    <name type="scientific">Rotaria sordida</name>
    <dbReference type="NCBI Taxonomy" id="392033"/>
    <lineage>
        <taxon>Eukaryota</taxon>
        <taxon>Metazoa</taxon>
        <taxon>Spiralia</taxon>
        <taxon>Gnathifera</taxon>
        <taxon>Rotifera</taxon>
        <taxon>Eurotatoria</taxon>
        <taxon>Bdelloidea</taxon>
        <taxon>Philodinida</taxon>
        <taxon>Philodinidae</taxon>
        <taxon>Rotaria</taxon>
    </lineage>
</organism>
<name>A0A814DYE1_9BILA</name>
<dbReference type="Pfam" id="PF12815">
    <property type="entry name" value="CTD"/>
    <property type="match status" value="1"/>
</dbReference>
<proteinExistence type="predicted"/>
<evidence type="ECO:0000313" key="3">
    <source>
        <dbReference type="Proteomes" id="UP000663864"/>
    </source>
</evidence>
<feature type="region of interest" description="Disordered" evidence="1">
    <location>
        <begin position="404"/>
        <end position="490"/>
    </location>
</feature>
<comment type="caution">
    <text evidence="2">The sequence shown here is derived from an EMBL/GenBank/DDBJ whole genome shotgun (WGS) entry which is preliminary data.</text>
</comment>
<feature type="compositionally biased region" description="Polar residues" evidence="1">
    <location>
        <begin position="450"/>
        <end position="466"/>
    </location>
</feature>
<gene>
    <name evidence="2" type="ORF">ZHD862_LOCUS10576</name>
</gene>
<sequence>MDYDYNDDHYEDDLPVLSLPTAPSKNKTSNNSYEQDNTGNDRTSSLLQNWKILYDTSLRSLQSDDAYQTSVPITPSYFGRQPSIERPTIGRSYTSTYQSQVISNTPIYESQIISNTPTYQSQVITNIPTYQSQVISNIPAYQSHVISNTPIYESQIISNTPIYQSQVISNTPKSKWEVRLPQLLNGTVGPDRQKRDIIRRHTTNIVFQGSNSNMNGFNSYLSSQVSNETVNDRPITPLVKQIRQNFDRMKVNDTLPASPRNRRQFPFDNSSNIRRVASLNYQREAANSRERLNQQPRAMLPIRSTTEITTLNSRSASTEELNNRMPINNSRIQRNKISPPVSYPKYSYPPLPTKSVVKQLIGGGATLVYDSISESGPSRKKPAVIKHQKNIQQITHTLTNTNSTLSGRQLRSDASDSPSATPRKNKTNKQKLIKSKEDETPESYYEAVSLQGSTDLSDNNDVQGSNEPVDHDNNTNENEAENYYPAFDVD</sequence>
<dbReference type="Proteomes" id="UP000663864">
    <property type="component" value="Unassembled WGS sequence"/>
</dbReference>
<feature type="compositionally biased region" description="Acidic residues" evidence="1">
    <location>
        <begin position="1"/>
        <end position="14"/>
    </location>
</feature>
<feature type="compositionally biased region" description="Polar residues" evidence="1">
    <location>
        <begin position="21"/>
        <end position="42"/>
    </location>
</feature>
<protein>
    <submittedName>
        <fullName evidence="2">Uncharacterized protein</fullName>
    </submittedName>
</protein>
<dbReference type="AlphaFoldDB" id="A0A814DYE1"/>
<reference evidence="2" key="1">
    <citation type="submission" date="2021-02" db="EMBL/GenBank/DDBJ databases">
        <authorList>
            <person name="Nowell W R."/>
        </authorList>
    </citation>
    <scope>NUCLEOTIDE SEQUENCE</scope>
</reference>
<dbReference type="EMBL" id="CAJNOT010000382">
    <property type="protein sequence ID" value="CAF0962119.1"/>
    <property type="molecule type" value="Genomic_DNA"/>
</dbReference>
<evidence type="ECO:0000313" key="2">
    <source>
        <dbReference type="EMBL" id="CAF0962119.1"/>
    </source>
</evidence>
<feature type="compositionally biased region" description="Basic residues" evidence="1">
    <location>
        <begin position="423"/>
        <end position="433"/>
    </location>
</feature>